<reference evidence="3 4" key="3">
    <citation type="submission" date="2017-10" db="EMBL/GenBank/DDBJ databases">
        <title>Consistent, comparative and evidence-based genome annotation and re-annotation for the closely-related species, Cryptosporidium parvum, C. hominis and C. tyzzeri.</title>
        <authorList>
            <person name="Baptista R.P."/>
            <person name="Li Y."/>
            <person name="Sateriale A."/>
            <person name="Striepen B."/>
            <person name="Kissinger J.C."/>
        </authorList>
    </citation>
    <scope>NUCLEOTIDE SEQUENCE [LARGE SCALE GENOMIC DNA]</scope>
    <source>
        <strain evidence="3">30976</strain>
    </source>
</reference>
<dbReference type="Proteomes" id="UP000199752">
    <property type="component" value="Chromosome 4"/>
</dbReference>
<dbReference type="AlphaFoldDB" id="A0A0S4TGB9"/>
<dbReference type="PANTHER" id="PTHR31809:SF0">
    <property type="entry name" value="BUD13 HOMOLOG"/>
    <property type="match status" value="1"/>
</dbReference>
<dbReference type="PANTHER" id="PTHR31809">
    <property type="entry name" value="BUD13 HOMOLOG"/>
    <property type="match status" value="1"/>
</dbReference>
<dbReference type="Proteomes" id="UP001429100">
    <property type="component" value="Unassembled WGS sequence"/>
</dbReference>
<name>A0A0S4TGB9_CRYHO</name>
<proteinExistence type="inferred from homology"/>
<dbReference type="GO" id="GO:0070274">
    <property type="term" value="C:RES complex"/>
    <property type="evidence" value="ECO:0007669"/>
    <property type="project" value="TreeGrafter"/>
</dbReference>
<accession>A0A0S4TGB9</accession>
<evidence type="ECO:0000256" key="1">
    <source>
        <dbReference type="ARBA" id="ARBA00011069"/>
    </source>
</evidence>
<dbReference type="EMBL" id="JTAI01000021">
    <property type="protein sequence ID" value="PPS93343.1"/>
    <property type="molecule type" value="Genomic_DNA"/>
</dbReference>
<organism evidence="2">
    <name type="scientific">Cryptosporidium hominis</name>
    <dbReference type="NCBI Taxonomy" id="237895"/>
    <lineage>
        <taxon>Eukaryota</taxon>
        <taxon>Sar</taxon>
        <taxon>Alveolata</taxon>
        <taxon>Apicomplexa</taxon>
        <taxon>Conoidasida</taxon>
        <taxon>Coccidia</taxon>
        <taxon>Eucoccidiorida</taxon>
        <taxon>Eimeriorina</taxon>
        <taxon>Cryptosporidiidae</taxon>
        <taxon>Cryptosporidium</taxon>
    </lineage>
</organism>
<comment type="similarity">
    <text evidence="1">Belongs to the CWC26 family.</text>
</comment>
<dbReference type="GO" id="GO:0003723">
    <property type="term" value="F:RNA binding"/>
    <property type="evidence" value="ECO:0007669"/>
    <property type="project" value="TreeGrafter"/>
</dbReference>
<dbReference type="GO" id="GO:0000398">
    <property type="term" value="P:mRNA splicing, via spliceosome"/>
    <property type="evidence" value="ECO:0007669"/>
    <property type="project" value="TreeGrafter"/>
</dbReference>
<dbReference type="InterPro" id="IPR051112">
    <property type="entry name" value="CWC26_splicing_factor"/>
</dbReference>
<dbReference type="InterPro" id="IPR018609">
    <property type="entry name" value="Bud13"/>
</dbReference>
<evidence type="ECO:0000313" key="3">
    <source>
        <dbReference type="EMBL" id="PPS93343.1"/>
    </source>
</evidence>
<dbReference type="GO" id="GO:0005684">
    <property type="term" value="C:U2-type spliceosomal complex"/>
    <property type="evidence" value="ECO:0007669"/>
    <property type="project" value="TreeGrafter"/>
</dbReference>
<dbReference type="VEuPathDB" id="CryptoDB:Chro.40128"/>
<dbReference type="VEuPathDB" id="CryptoDB:CHUDEA4_1090"/>
<dbReference type="VEuPathDB" id="CryptoDB:ChTU502y2012_413g0220"/>
<evidence type="ECO:0000313" key="2">
    <source>
        <dbReference type="EMBL" id="CUV05487.1"/>
    </source>
</evidence>
<dbReference type="EMBL" id="LN877950">
    <property type="protein sequence ID" value="CUV05487.1"/>
    <property type="molecule type" value="Genomic_DNA"/>
</dbReference>
<sequence>MKGSVVYRDEEGRIIDKELWYEKKINEKRKSKKRSIKNENKFTKDPEFVKYSGGIVQYEEAKKKYAGENNLIIQDEIIDGGRYYLSKSYDDELKKKDIWDDPIKLINAQDNNISNSGLRSDFVDLEAKRLKCKFITPQNRFSIESGYRWDGVIRGNGFEENYLIKKNEKNNTIYNID</sequence>
<dbReference type="VEuPathDB" id="CryptoDB:GY17_00003731"/>
<gene>
    <name evidence="2" type="ORF">CHUDEA4_1090</name>
    <name evidence="3" type="ORF">GY17_00003731</name>
</gene>
<dbReference type="OrthoDB" id="6022at2759"/>
<evidence type="ECO:0000313" key="4">
    <source>
        <dbReference type="Proteomes" id="UP001429100"/>
    </source>
</evidence>
<reference evidence="2" key="2">
    <citation type="submission" date="2015-08" db="EMBL/GenBank/DDBJ databases">
        <authorList>
            <person name="Babu N.S."/>
            <person name="Beckwith C.J."/>
            <person name="Beseler K.G."/>
            <person name="Brison A."/>
            <person name="Carone J.V."/>
            <person name="Caskin T.P."/>
            <person name="Diamond M."/>
            <person name="Durham M.E."/>
            <person name="Foxe J.M."/>
            <person name="Go M."/>
            <person name="Henderson B.A."/>
            <person name="Jones I.B."/>
            <person name="McGettigan J.A."/>
            <person name="Micheletti S.J."/>
            <person name="Nasrallah M.E."/>
            <person name="Ortiz D."/>
            <person name="Piller C.R."/>
            <person name="Privatt S.R."/>
            <person name="Schneider S.L."/>
            <person name="Sharp S."/>
            <person name="Smith T.C."/>
            <person name="Stanton J.D."/>
            <person name="Ullery H.E."/>
            <person name="Wilson R.J."/>
            <person name="Serrano M.G."/>
            <person name="Buck G."/>
            <person name="Lee V."/>
            <person name="Wang Y."/>
            <person name="Carvalho R."/>
            <person name="Voegtly L."/>
            <person name="Shi R."/>
            <person name="Duckworth R."/>
            <person name="Johnson A."/>
            <person name="Loviza R."/>
            <person name="Walstead R."/>
            <person name="Shah Z."/>
            <person name="Kiflezghi M."/>
            <person name="Wade K."/>
            <person name="Ball S.L."/>
            <person name="Bradley K.W."/>
            <person name="Asai D.J."/>
            <person name="Bowman C.A."/>
            <person name="Russell D.A."/>
            <person name="Pope W.H."/>
            <person name="Jacobs-Sera D."/>
            <person name="Hendrix R.W."/>
            <person name="Hatfull G.F."/>
        </authorList>
    </citation>
    <scope>NUCLEOTIDE SEQUENCE [LARGE SCALE GENOMIC DNA]</scope>
</reference>
<protein>
    <submittedName>
        <fullName evidence="3">Pre-mRNA-splicing factor of RES complex</fullName>
    </submittedName>
</protein>
<reference evidence="3 4" key="1">
    <citation type="submission" date="2014-11" db="EMBL/GenBank/DDBJ databases">
        <title>Comparative genomic analysis of Cryptosporidium hominis reveals occurrence of genetic recombination in virulent subtypes.</title>
        <authorList>
            <person name="Guo Y."/>
            <person name="Tang K."/>
            <person name="Frace M."/>
            <person name="Li N."/>
            <person name="Roellig D.M."/>
            <person name="Sammons S."/>
            <person name="Knipe K."/>
            <person name="Rowe L."/>
            <person name="Feng Y."/>
            <person name="Xiao L."/>
        </authorList>
    </citation>
    <scope>NUCLEOTIDE SEQUENCE [LARGE SCALE GENOMIC DNA]</scope>
    <source>
        <strain evidence="3">30976</strain>
    </source>
</reference>
<keyword evidence="4" id="KW-1185">Reference proteome</keyword>
<dbReference type="Pfam" id="PF09736">
    <property type="entry name" value="Bud13"/>
    <property type="match status" value="1"/>
</dbReference>